<sequence>MENEIELKIMLLPENITLLTDYFNQQTILHSEITHLGNTYYDSNDLYFAKNKMGLRVRTKNNKYEITLKMKGDIVGGLHIRPEYNLALDTHQLDFKRLVSHYNLQLEDNSILDKQLLPTFSTDFTRTQWLIRFQQSEIEIALDQGLIKNLQGEEAICEVEFELKQGNLADLFDLLLAMPKADGMWLSSLSKAQRGYLVGNTEKMAKEMTKLTACQPELTDIEKYQLTQQVADFIRLTQDSSLIDYYQYLTQTKLAHIDYLTSQHYLQQNMLLIKKYYAKS</sequence>
<name>A0AAE7C3F1_9PAST</name>
<dbReference type="EMBL" id="CP015029">
    <property type="protein sequence ID" value="QIM65568.1"/>
    <property type="molecule type" value="Genomic_DNA"/>
</dbReference>
<evidence type="ECO:0000313" key="3">
    <source>
        <dbReference type="EMBL" id="RPE95979.1"/>
    </source>
</evidence>
<dbReference type="GO" id="GO:0046872">
    <property type="term" value="F:metal ion binding"/>
    <property type="evidence" value="ECO:0007669"/>
    <property type="project" value="TreeGrafter"/>
</dbReference>
<evidence type="ECO:0000313" key="5">
    <source>
        <dbReference type="Proteomes" id="UP000502287"/>
    </source>
</evidence>
<dbReference type="GO" id="GO:0050355">
    <property type="term" value="F:inorganic triphosphate phosphatase activity"/>
    <property type="evidence" value="ECO:0007669"/>
    <property type="project" value="InterPro"/>
</dbReference>
<evidence type="ECO:0000313" key="2">
    <source>
        <dbReference type="EMBL" id="QIM65568.1"/>
    </source>
</evidence>
<proteinExistence type="predicted"/>
<dbReference type="InterPro" id="IPR033469">
    <property type="entry name" value="CYTH-like_dom_sf"/>
</dbReference>
<dbReference type="KEGG" id="fcl:A4G17_08995"/>
<evidence type="ECO:0000259" key="1">
    <source>
        <dbReference type="PROSITE" id="PS51707"/>
    </source>
</evidence>
<accession>A0AAE7C3F1</accession>
<dbReference type="CDD" id="cd07756">
    <property type="entry name" value="CYTH-like_Pase_CHAD"/>
    <property type="match status" value="1"/>
</dbReference>
<evidence type="ECO:0000313" key="4">
    <source>
        <dbReference type="Proteomes" id="UP000276901"/>
    </source>
</evidence>
<dbReference type="PANTHER" id="PTHR39569:SF1">
    <property type="entry name" value="INORGANIC TRIPHOSPHATASE"/>
    <property type="match status" value="1"/>
</dbReference>
<dbReference type="EMBL" id="RKQT01000001">
    <property type="protein sequence ID" value="RPE95979.1"/>
    <property type="molecule type" value="Genomic_DNA"/>
</dbReference>
<dbReference type="Pfam" id="PF01928">
    <property type="entry name" value="CYTH"/>
    <property type="match status" value="1"/>
</dbReference>
<dbReference type="SMART" id="SM01118">
    <property type="entry name" value="CYTH"/>
    <property type="match status" value="1"/>
</dbReference>
<dbReference type="PROSITE" id="PS51707">
    <property type="entry name" value="CYTH"/>
    <property type="match status" value="1"/>
</dbReference>
<dbReference type="InterPro" id="IPR023577">
    <property type="entry name" value="CYTH_domain"/>
</dbReference>
<dbReference type="SUPFAM" id="SSF55154">
    <property type="entry name" value="CYTH-like phosphatases"/>
    <property type="match status" value="1"/>
</dbReference>
<dbReference type="Gene3D" id="2.40.320.10">
    <property type="entry name" value="Hypothetical Protein Pfu-838710-001"/>
    <property type="match status" value="1"/>
</dbReference>
<keyword evidence="4" id="KW-1185">Reference proteome</keyword>
<dbReference type="AlphaFoldDB" id="A0AAE7C3F1"/>
<protein>
    <submittedName>
        <fullName evidence="2">Adenylate cyclase</fullName>
    </submittedName>
    <submittedName>
        <fullName evidence="3">CYTH domain-containing protein</fullName>
    </submittedName>
</protein>
<gene>
    <name evidence="2" type="ORF">A4G17_08995</name>
    <name evidence="3" type="ORF">EDC49_0358</name>
</gene>
<dbReference type="InterPro" id="IPR039013">
    <property type="entry name" value="YgiF"/>
</dbReference>
<feature type="domain" description="CYTH" evidence="1">
    <location>
        <begin position="2"/>
        <end position="202"/>
    </location>
</feature>
<dbReference type="Proteomes" id="UP000276901">
    <property type="component" value="Unassembled WGS sequence"/>
</dbReference>
<reference evidence="2 5" key="1">
    <citation type="submission" date="2016-03" db="EMBL/GenBank/DDBJ databases">
        <authorList>
            <person name="Hansen M.J."/>
            <person name="Bojesen A.M."/>
            <person name="Planet P."/>
        </authorList>
    </citation>
    <scope>NUCLEOTIDE SEQUENCE [LARGE SCALE GENOMIC DNA]</scope>
    <source>
        <strain evidence="2 5">HPA 21</strain>
    </source>
</reference>
<organism evidence="2 5">
    <name type="scientific">Frederiksenia canicola</name>
    <dbReference type="NCBI Taxonomy" id="123824"/>
    <lineage>
        <taxon>Bacteria</taxon>
        <taxon>Pseudomonadati</taxon>
        <taxon>Pseudomonadota</taxon>
        <taxon>Gammaproteobacteria</taxon>
        <taxon>Pasteurellales</taxon>
        <taxon>Pasteurellaceae</taxon>
        <taxon>Frederiksenia</taxon>
    </lineage>
</organism>
<dbReference type="Proteomes" id="UP000502287">
    <property type="component" value="Chromosome"/>
</dbReference>
<dbReference type="RefSeq" id="WP_123955903.1">
    <property type="nucleotide sequence ID" value="NZ_CP015029.1"/>
</dbReference>
<reference evidence="3 4" key="2">
    <citation type="submission" date="2018-11" db="EMBL/GenBank/DDBJ databases">
        <title>Genomic Encyclopedia of Type Strains, Phase IV (KMG-IV): sequencing the most valuable type-strain genomes for metagenomic binning, comparative biology and taxonomic classification.</title>
        <authorList>
            <person name="Goeker M."/>
        </authorList>
    </citation>
    <scope>NUCLEOTIDE SEQUENCE [LARGE SCALE GENOMIC DNA]</scope>
    <source>
        <strain evidence="3 4">DSM 25797</strain>
    </source>
</reference>
<dbReference type="PANTHER" id="PTHR39569">
    <property type="entry name" value="INORGANIC TRIPHOSPHATASE"/>
    <property type="match status" value="1"/>
</dbReference>